<dbReference type="Pfam" id="PF03544">
    <property type="entry name" value="TonB_C"/>
    <property type="match status" value="1"/>
</dbReference>
<comment type="caution">
    <text evidence="2">The sequence shown here is derived from an EMBL/GenBank/DDBJ whole genome shotgun (WGS) entry which is preliminary data.</text>
</comment>
<dbReference type="Gene3D" id="3.30.1150.10">
    <property type="match status" value="1"/>
</dbReference>
<accession>A0A3D8M671</accession>
<name>A0A3D8M671_9ALTE</name>
<evidence type="ECO:0000313" key="3">
    <source>
        <dbReference type="Proteomes" id="UP000256561"/>
    </source>
</evidence>
<sequence>MCFFIIRASTKVQGTGSRNSTSVRSEFQFQQQNSGRGQRNVYVKYLNLKVSSIGVASALISAVLGEGFTDVQIRFLETEGTPIWSREQLEPVRYPRALAFKSIAGCGIFRIIIDERGKTKEVSMISGMPAEGLELPAVEMIRSWTWVNTSGSQGDEETKLVRLDFCFGGRNEEEAKLLCEAQTQMSCSDPENYQTE</sequence>
<dbReference type="SUPFAM" id="SSF74653">
    <property type="entry name" value="TolA/TonB C-terminal domain"/>
    <property type="match status" value="1"/>
</dbReference>
<reference evidence="3" key="1">
    <citation type="submission" date="2018-08" db="EMBL/GenBank/DDBJ databases">
        <authorList>
            <person name="Zhang J."/>
            <person name="Du Z.-J."/>
        </authorList>
    </citation>
    <scope>NUCLEOTIDE SEQUENCE [LARGE SCALE GENOMIC DNA]</scope>
    <source>
        <strain evidence="3">KCTC 52655</strain>
    </source>
</reference>
<keyword evidence="3" id="KW-1185">Reference proteome</keyword>
<dbReference type="PROSITE" id="PS52015">
    <property type="entry name" value="TONB_CTD"/>
    <property type="match status" value="1"/>
</dbReference>
<dbReference type="GO" id="GO:0055085">
    <property type="term" value="P:transmembrane transport"/>
    <property type="evidence" value="ECO:0007669"/>
    <property type="project" value="InterPro"/>
</dbReference>
<dbReference type="Proteomes" id="UP000256561">
    <property type="component" value="Unassembled WGS sequence"/>
</dbReference>
<dbReference type="AlphaFoldDB" id="A0A3D8M671"/>
<feature type="domain" description="TonB C-terminal" evidence="1">
    <location>
        <begin position="79"/>
        <end position="174"/>
    </location>
</feature>
<dbReference type="InterPro" id="IPR037682">
    <property type="entry name" value="TonB_C"/>
</dbReference>
<dbReference type="EMBL" id="QRHA01000009">
    <property type="protein sequence ID" value="RDV24662.1"/>
    <property type="molecule type" value="Genomic_DNA"/>
</dbReference>
<evidence type="ECO:0000313" key="2">
    <source>
        <dbReference type="EMBL" id="RDV24662.1"/>
    </source>
</evidence>
<proteinExistence type="predicted"/>
<gene>
    <name evidence="2" type="ORF">DXV75_13325</name>
</gene>
<dbReference type="OrthoDB" id="6266234at2"/>
<protein>
    <recommendedName>
        <fullName evidence="1">TonB C-terminal domain-containing protein</fullName>
    </recommendedName>
</protein>
<organism evidence="2 3">
    <name type="scientific">Alteromonas aestuariivivens</name>
    <dbReference type="NCBI Taxonomy" id="1938339"/>
    <lineage>
        <taxon>Bacteria</taxon>
        <taxon>Pseudomonadati</taxon>
        <taxon>Pseudomonadota</taxon>
        <taxon>Gammaproteobacteria</taxon>
        <taxon>Alteromonadales</taxon>
        <taxon>Alteromonadaceae</taxon>
        <taxon>Alteromonas/Salinimonas group</taxon>
        <taxon>Alteromonas</taxon>
    </lineage>
</organism>
<evidence type="ECO:0000259" key="1">
    <source>
        <dbReference type="PROSITE" id="PS52015"/>
    </source>
</evidence>